<evidence type="ECO:0000259" key="14">
    <source>
        <dbReference type="PROSITE" id="PS50109"/>
    </source>
</evidence>
<sequence>MRWMRGLLAGAVMAVGVTIAVALLDPHLPALTLLVLYVLPVLAVAVRWGAAPAAVTALLSTVLFGYLSLPTRGGRLVVGSSEAVALALFLVTAVVVGTLAARLRHAAEESARLGEEQAALRRVATLVARGAEQQRVLAAVAEEVGALIGAQRTEVLRFEVDGTAAFVGGHGWAEDTMRRLGERRPVAPSSVAATVRETGRPARADDVAVTGLTGGADDGLRWAVASPILVAGRLWGAVTVASNSGAFPADTEQWLSHFTEIVAIAIANAESRTELTASRARVIAAGDAIRRRLERDLHDGAQQRLVSLALELRQVQMTVEDDLPAVGADLGRLADDLTEALDELRELSQGVHPAALSAGGLGPALRTLARRASLPVEVDVRTPDRFPERIEVSAYYVTTEAVTNAIKHAGASYVEVVVERTDAGLRLTVRDDGAGGADPRRGSGLTGLRDRVEAIGGSIHIDSPPGAGTLIDVCLPFTP</sequence>
<gene>
    <name evidence="15" type="ORF">Voc01_023530</name>
</gene>
<comment type="catalytic activity">
    <reaction evidence="1">
        <text>ATP + protein L-histidine = ADP + protein N-phospho-L-histidine.</text>
        <dbReference type="EC" id="2.7.13.3"/>
    </reaction>
</comment>
<dbReference type="Pfam" id="PF13493">
    <property type="entry name" value="DUF4118"/>
    <property type="match status" value="1"/>
</dbReference>
<comment type="caution">
    <text evidence="15">The sequence shown here is derived from an EMBL/GenBank/DDBJ whole genome shotgun (WGS) entry which is preliminary data.</text>
</comment>
<feature type="transmembrane region" description="Helical" evidence="13">
    <location>
        <begin position="83"/>
        <end position="103"/>
    </location>
</feature>
<feature type="domain" description="Histidine kinase" evidence="14">
    <location>
        <begin position="397"/>
        <end position="479"/>
    </location>
</feature>
<keyword evidence="10 13" id="KW-1133">Transmembrane helix</keyword>
<evidence type="ECO:0000256" key="11">
    <source>
        <dbReference type="ARBA" id="ARBA00023012"/>
    </source>
</evidence>
<dbReference type="Pfam" id="PF01590">
    <property type="entry name" value="GAF"/>
    <property type="match status" value="1"/>
</dbReference>
<evidence type="ECO:0000256" key="9">
    <source>
        <dbReference type="ARBA" id="ARBA00022840"/>
    </source>
</evidence>
<evidence type="ECO:0000256" key="3">
    <source>
        <dbReference type="ARBA" id="ARBA00012438"/>
    </source>
</evidence>
<dbReference type="SUPFAM" id="SSF55781">
    <property type="entry name" value="GAF domain-like"/>
    <property type="match status" value="1"/>
</dbReference>
<keyword evidence="8 15" id="KW-0418">Kinase</keyword>
<dbReference type="SUPFAM" id="SSF55874">
    <property type="entry name" value="ATPase domain of HSP90 chaperone/DNA topoisomerase II/histidine kinase"/>
    <property type="match status" value="1"/>
</dbReference>
<proteinExistence type="predicted"/>
<protein>
    <recommendedName>
        <fullName evidence="3">histidine kinase</fullName>
        <ecNumber evidence="3">2.7.13.3</ecNumber>
    </recommendedName>
</protein>
<keyword evidence="16" id="KW-1185">Reference proteome</keyword>
<dbReference type="AlphaFoldDB" id="A0A8J4EA73"/>
<dbReference type="InterPro" id="IPR025201">
    <property type="entry name" value="KdpD_TM"/>
</dbReference>
<dbReference type="Pfam" id="PF02518">
    <property type="entry name" value="HATPase_c"/>
    <property type="match status" value="1"/>
</dbReference>
<keyword evidence="6 13" id="KW-0812">Transmembrane</keyword>
<evidence type="ECO:0000313" key="16">
    <source>
        <dbReference type="Proteomes" id="UP000635606"/>
    </source>
</evidence>
<dbReference type="SMART" id="SM00065">
    <property type="entry name" value="GAF"/>
    <property type="match status" value="1"/>
</dbReference>
<accession>A0A8J4EA73</accession>
<dbReference type="EMBL" id="BOPH01000025">
    <property type="protein sequence ID" value="GIJ67436.1"/>
    <property type="molecule type" value="Genomic_DNA"/>
</dbReference>
<dbReference type="Proteomes" id="UP000635606">
    <property type="component" value="Unassembled WGS sequence"/>
</dbReference>
<evidence type="ECO:0000256" key="4">
    <source>
        <dbReference type="ARBA" id="ARBA00022553"/>
    </source>
</evidence>
<keyword evidence="9" id="KW-0067">ATP-binding</keyword>
<dbReference type="GO" id="GO:0000155">
    <property type="term" value="F:phosphorelay sensor kinase activity"/>
    <property type="evidence" value="ECO:0007669"/>
    <property type="project" value="InterPro"/>
</dbReference>
<name>A0A8J4EA73_9ACTN</name>
<feature type="transmembrane region" description="Helical" evidence="13">
    <location>
        <begin position="53"/>
        <end position="71"/>
    </location>
</feature>
<keyword evidence="11" id="KW-0902">Two-component regulatory system</keyword>
<dbReference type="PANTHER" id="PTHR24421:SF10">
    <property type="entry name" value="NITRATE_NITRITE SENSOR PROTEIN NARQ"/>
    <property type="match status" value="1"/>
</dbReference>
<keyword evidence="4" id="KW-0597">Phosphoprotein</keyword>
<keyword evidence="7" id="KW-0547">Nucleotide-binding</keyword>
<reference evidence="15" key="1">
    <citation type="submission" date="2021-01" db="EMBL/GenBank/DDBJ databases">
        <title>Whole genome shotgun sequence of Virgisporangium ochraceum NBRC 16418.</title>
        <authorList>
            <person name="Komaki H."/>
            <person name="Tamura T."/>
        </authorList>
    </citation>
    <scope>NUCLEOTIDE SEQUENCE</scope>
    <source>
        <strain evidence="15">NBRC 16418</strain>
    </source>
</reference>
<evidence type="ECO:0000313" key="15">
    <source>
        <dbReference type="EMBL" id="GIJ67436.1"/>
    </source>
</evidence>
<dbReference type="GO" id="GO:0016020">
    <property type="term" value="C:membrane"/>
    <property type="evidence" value="ECO:0007669"/>
    <property type="project" value="UniProtKB-SubCell"/>
</dbReference>
<dbReference type="Gene3D" id="1.20.5.1930">
    <property type="match status" value="1"/>
</dbReference>
<evidence type="ECO:0000256" key="2">
    <source>
        <dbReference type="ARBA" id="ARBA00004141"/>
    </source>
</evidence>
<dbReference type="PANTHER" id="PTHR24421">
    <property type="entry name" value="NITRATE/NITRITE SENSOR PROTEIN NARX-RELATED"/>
    <property type="match status" value="1"/>
</dbReference>
<evidence type="ECO:0000256" key="10">
    <source>
        <dbReference type="ARBA" id="ARBA00022989"/>
    </source>
</evidence>
<dbReference type="GO" id="GO:0046983">
    <property type="term" value="F:protein dimerization activity"/>
    <property type="evidence" value="ECO:0007669"/>
    <property type="project" value="InterPro"/>
</dbReference>
<dbReference type="InterPro" id="IPR029016">
    <property type="entry name" value="GAF-like_dom_sf"/>
</dbReference>
<evidence type="ECO:0000256" key="6">
    <source>
        <dbReference type="ARBA" id="ARBA00022692"/>
    </source>
</evidence>
<dbReference type="SMART" id="SM00387">
    <property type="entry name" value="HATPase_c"/>
    <property type="match status" value="1"/>
</dbReference>
<dbReference type="Gene3D" id="3.30.450.40">
    <property type="match status" value="1"/>
</dbReference>
<dbReference type="Pfam" id="PF07730">
    <property type="entry name" value="HisKA_3"/>
    <property type="match status" value="1"/>
</dbReference>
<keyword evidence="12 13" id="KW-0472">Membrane</keyword>
<comment type="subcellular location">
    <subcellularLocation>
        <location evidence="2">Membrane</location>
        <topology evidence="2">Multi-pass membrane protein</topology>
    </subcellularLocation>
</comment>
<dbReference type="InterPro" id="IPR003594">
    <property type="entry name" value="HATPase_dom"/>
</dbReference>
<dbReference type="InterPro" id="IPR050482">
    <property type="entry name" value="Sensor_HK_TwoCompSys"/>
</dbReference>
<dbReference type="PROSITE" id="PS50109">
    <property type="entry name" value="HIS_KIN"/>
    <property type="match status" value="1"/>
</dbReference>
<evidence type="ECO:0000256" key="8">
    <source>
        <dbReference type="ARBA" id="ARBA00022777"/>
    </source>
</evidence>
<dbReference type="CDD" id="cd16917">
    <property type="entry name" value="HATPase_UhpB-NarQ-NarX-like"/>
    <property type="match status" value="1"/>
</dbReference>
<dbReference type="GO" id="GO:0005524">
    <property type="term" value="F:ATP binding"/>
    <property type="evidence" value="ECO:0007669"/>
    <property type="project" value="UniProtKB-KW"/>
</dbReference>
<dbReference type="InterPro" id="IPR003018">
    <property type="entry name" value="GAF"/>
</dbReference>
<evidence type="ECO:0000256" key="13">
    <source>
        <dbReference type="SAM" id="Phobius"/>
    </source>
</evidence>
<organism evidence="15 16">
    <name type="scientific">Virgisporangium ochraceum</name>
    <dbReference type="NCBI Taxonomy" id="65505"/>
    <lineage>
        <taxon>Bacteria</taxon>
        <taxon>Bacillati</taxon>
        <taxon>Actinomycetota</taxon>
        <taxon>Actinomycetes</taxon>
        <taxon>Micromonosporales</taxon>
        <taxon>Micromonosporaceae</taxon>
        <taxon>Virgisporangium</taxon>
    </lineage>
</organism>
<dbReference type="InterPro" id="IPR011712">
    <property type="entry name" value="Sig_transdc_His_kin_sub3_dim/P"/>
</dbReference>
<dbReference type="Gene3D" id="1.20.120.620">
    <property type="entry name" value="Backbone structure of the membrane domain of e. Coli histidine kinase receptor kdpd"/>
    <property type="match status" value="1"/>
</dbReference>
<evidence type="ECO:0000256" key="1">
    <source>
        <dbReference type="ARBA" id="ARBA00000085"/>
    </source>
</evidence>
<dbReference type="RefSeq" id="WP_203927391.1">
    <property type="nucleotide sequence ID" value="NZ_BOPH01000025.1"/>
</dbReference>
<dbReference type="InterPro" id="IPR005467">
    <property type="entry name" value="His_kinase_dom"/>
</dbReference>
<dbReference type="InterPro" id="IPR038318">
    <property type="entry name" value="KdpD_sf"/>
</dbReference>
<evidence type="ECO:0000256" key="5">
    <source>
        <dbReference type="ARBA" id="ARBA00022679"/>
    </source>
</evidence>
<evidence type="ECO:0000256" key="7">
    <source>
        <dbReference type="ARBA" id="ARBA00022741"/>
    </source>
</evidence>
<dbReference type="InterPro" id="IPR036890">
    <property type="entry name" value="HATPase_C_sf"/>
</dbReference>
<dbReference type="Gene3D" id="3.30.565.10">
    <property type="entry name" value="Histidine kinase-like ATPase, C-terminal domain"/>
    <property type="match status" value="1"/>
</dbReference>
<evidence type="ECO:0000256" key="12">
    <source>
        <dbReference type="ARBA" id="ARBA00023136"/>
    </source>
</evidence>
<keyword evidence="5" id="KW-0808">Transferase</keyword>
<dbReference type="EC" id="2.7.13.3" evidence="3"/>